<dbReference type="GO" id="GO:0007156">
    <property type="term" value="P:homophilic cell adhesion via plasma membrane adhesion molecules"/>
    <property type="evidence" value="ECO:0007669"/>
    <property type="project" value="InterPro"/>
</dbReference>
<keyword evidence="8" id="KW-0130">Cell adhesion</keyword>
<dbReference type="PANTHER" id="PTHR24028:SF146">
    <property type="entry name" value="CADHERIN 96CB, ISOFORM D-RELATED"/>
    <property type="match status" value="1"/>
</dbReference>
<dbReference type="InterPro" id="IPR015919">
    <property type="entry name" value="Cadherin-like_sf"/>
</dbReference>
<accession>R7U1R4</accession>
<evidence type="ECO:0000256" key="8">
    <source>
        <dbReference type="ARBA" id="ARBA00022889"/>
    </source>
</evidence>
<feature type="domain" description="Cadherin" evidence="14">
    <location>
        <begin position="501"/>
        <end position="606"/>
    </location>
</feature>
<dbReference type="SUPFAM" id="SSF49313">
    <property type="entry name" value="Cadherin-like"/>
    <property type="match status" value="6"/>
</dbReference>
<evidence type="ECO:0000256" key="1">
    <source>
        <dbReference type="ARBA" id="ARBA00004251"/>
    </source>
</evidence>
<evidence type="ECO:0000313" key="17">
    <source>
        <dbReference type="Proteomes" id="UP000014760"/>
    </source>
</evidence>
<feature type="domain" description="Cadherin" evidence="14">
    <location>
        <begin position="394"/>
        <end position="500"/>
    </location>
</feature>
<feature type="domain" description="Cadherin" evidence="14">
    <location>
        <begin position="1"/>
        <end position="61"/>
    </location>
</feature>
<dbReference type="GO" id="GO:0005509">
    <property type="term" value="F:calcium ion binding"/>
    <property type="evidence" value="ECO:0007669"/>
    <property type="project" value="UniProtKB-UniRule"/>
</dbReference>
<keyword evidence="5" id="KW-0732">Signal</keyword>
<evidence type="ECO:0000256" key="11">
    <source>
        <dbReference type="ARBA" id="ARBA00023180"/>
    </source>
</evidence>
<dbReference type="OrthoDB" id="6252479at2759"/>
<evidence type="ECO:0000259" key="14">
    <source>
        <dbReference type="PROSITE" id="PS50268"/>
    </source>
</evidence>
<dbReference type="SMART" id="SM00112">
    <property type="entry name" value="CA"/>
    <property type="match status" value="6"/>
</dbReference>
<dbReference type="PROSITE" id="PS50268">
    <property type="entry name" value="CADHERIN_2"/>
    <property type="match status" value="7"/>
</dbReference>
<sequence>FVIDRKSGVISTKTALDREALCPYIETCEIDLDVKILPVDYFQIVKVVVYIVDINDNAPRFPQDRIPLDIPENTPQGTPIYQIPAAEDEDSGINGVQTYRLRSINSDSNIDKFGLRVTDQLDGSKDVRLELNEALDREDESHYVIEVIAVDGGSPEKSASVIIDITVTDYNDNNPKFVNSSYDVSIYENLPAGHPILSVEARDPDLGLNGQVLYSFAAHTEKEHGDVFGIRNETGEIYVKGEVDYEKASLYRLTAKASDRGPNSLPAFAKILVRVLDVNDEAPVILVNALTDNGQAQVAEHSQVNTFVAYVSVTDGDSGPSGDFDCAIDSSLFKLEERSESDYKILAAVEFDREVSAEYQVAMSCTDHGSPPMSTTRRIPVQITDINDNPPKMSANNFVVAFKENNSLNAVIIQINATDADEGKNAALKFSIESTTEGSSDTVHINPVTGVVTAQVVFDYEKENLFRYLITVTDLGEIPFIATASMTLTVQDINDEWPRFSQMVYSFEVPENQDPNTQVGVVNATDDDSYPYDQVRYSIVPGAAYADRFEVDTFTGALITTRALDREERSSYQFQIVASNSGFSHIQTVVNVSVSVKDENDHAPVITFPTPLNHTVQMPHKVWSGYQVTRILATDPDDGPNSVLTYTISNGNDLGTFRIDKKTGAIEVNDPDELRDHQTFKMVVVVHDNGDPVRSRIADINVYVNKTLGALGASVGNGILEGNNLIILVGVICGFFFIIFVIITAVMCVRAHRRHLAKKHKYNCRLQESNKHLPNGDPKRFSDLSTNSESPMHQEYAVDNGHLGRKTKDKVKKEVTFSLDKDDPGWPMQAEPKVIEVSFLFTYTRTLCT</sequence>
<evidence type="ECO:0000256" key="4">
    <source>
        <dbReference type="ARBA" id="ARBA00022723"/>
    </source>
</evidence>
<feature type="transmembrane region" description="Helical" evidence="13">
    <location>
        <begin position="725"/>
        <end position="749"/>
    </location>
</feature>
<evidence type="ECO:0000256" key="2">
    <source>
        <dbReference type="ARBA" id="ARBA00022475"/>
    </source>
</evidence>
<keyword evidence="17" id="KW-1185">Reference proteome</keyword>
<dbReference type="Gene3D" id="2.60.40.60">
    <property type="entry name" value="Cadherins"/>
    <property type="match status" value="7"/>
</dbReference>
<evidence type="ECO:0000256" key="5">
    <source>
        <dbReference type="ARBA" id="ARBA00022729"/>
    </source>
</evidence>
<dbReference type="PRINTS" id="PR00205">
    <property type="entry name" value="CADHERIN"/>
</dbReference>
<reference evidence="16" key="3">
    <citation type="submission" date="2015-06" db="UniProtKB">
        <authorList>
            <consortium name="EnsemblMetazoa"/>
        </authorList>
    </citation>
    <scope>IDENTIFICATION</scope>
</reference>
<comment type="subcellular location">
    <subcellularLocation>
        <location evidence="1">Cell membrane</location>
        <topology evidence="1">Single-pass type I membrane protein</topology>
    </subcellularLocation>
</comment>
<evidence type="ECO:0000256" key="9">
    <source>
        <dbReference type="ARBA" id="ARBA00022989"/>
    </source>
</evidence>
<dbReference type="InterPro" id="IPR002126">
    <property type="entry name" value="Cadherin-like_dom"/>
</dbReference>
<keyword evidence="3 13" id="KW-0812">Transmembrane</keyword>
<protein>
    <recommendedName>
        <fullName evidence="14">Cadherin domain-containing protein</fullName>
    </recommendedName>
</protein>
<dbReference type="InterPro" id="IPR020894">
    <property type="entry name" value="Cadherin_CS"/>
</dbReference>
<keyword evidence="9 13" id="KW-1133">Transmembrane helix</keyword>
<dbReference type="Pfam" id="PF00028">
    <property type="entry name" value="Cadherin"/>
    <property type="match status" value="6"/>
</dbReference>
<dbReference type="FunFam" id="2.60.40.60:FF:000123">
    <property type="entry name" value="Protocadherin beta 4"/>
    <property type="match status" value="1"/>
</dbReference>
<keyword evidence="2" id="KW-1003">Cell membrane</keyword>
<evidence type="ECO:0000313" key="15">
    <source>
        <dbReference type="EMBL" id="ELU00169.1"/>
    </source>
</evidence>
<dbReference type="HOGENOM" id="CLU_006480_5_1_1"/>
<dbReference type="FunFam" id="2.60.40.60:FF:000072">
    <property type="entry name" value="Protocadherin 1"/>
    <property type="match status" value="1"/>
</dbReference>
<dbReference type="GO" id="GO:0005886">
    <property type="term" value="C:plasma membrane"/>
    <property type="evidence" value="ECO:0007669"/>
    <property type="project" value="UniProtKB-SubCell"/>
</dbReference>
<dbReference type="FunFam" id="2.60.40.60:FF:000002">
    <property type="entry name" value="Protocadherin alpha 2"/>
    <property type="match status" value="1"/>
</dbReference>
<name>R7U1R4_CAPTE</name>
<keyword evidence="7 12" id="KW-0106">Calcium</keyword>
<evidence type="ECO:0000256" key="12">
    <source>
        <dbReference type="PROSITE-ProRule" id="PRU00043"/>
    </source>
</evidence>
<evidence type="ECO:0000256" key="13">
    <source>
        <dbReference type="SAM" id="Phobius"/>
    </source>
</evidence>
<dbReference type="EMBL" id="KB306105">
    <property type="protein sequence ID" value="ELU00169.1"/>
    <property type="molecule type" value="Genomic_DNA"/>
</dbReference>
<keyword evidence="10 13" id="KW-0472">Membrane</keyword>
<dbReference type="Proteomes" id="UP000014760">
    <property type="component" value="Unassembled WGS sequence"/>
</dbReference>
<proteinExistence type="predicted"/>
<evidence type="ECO:0000256" key="7">
    <source>
        <dbReference type="ARBA" id="ARBA00022837"/>
    </source>
</evidence>
<keyword evidence="6" id="KW-0677">Repeat</keyword>
<organism evidence="15">
    <name type="scientific">Capitella teleta</name>
    <name type="common">Polychaete worm</name>
    <dbReference type="NCBI Taxonomy" id="283909"/>
    <lineage>
        <taxon>Eukaryota</taxon>
        <taxon>Metazoa</taxon>
        <taxon>Spiralia</taxon>
        <taxon>Lophotrochozoa</taxon>
        <taxon>Annelida</taxon>
        <taxon>Polychaeta</taxon>
        <taxon>Sedentaria</taxon>
        <taxon>Scolecida</taxon>
        <taxon>Capitellidae</taxon>
        <taxon>Capitella</taxon>
    </lineage>
</organism>
<dbReference type="CDD" id="cd11304">
    <property type="entry name" value="Cadherin_repeat"/>
    <property type="match status" value="7"/>
</dbReference>
<keyword evidence="11" id="KW-0325">Glycoprotein</keyword>
<dbReference type="OMA" id="AHINEDV"/>
<dbReference type="PROSITE" id="PS00232">
    <property type="entry name" value="CADHERIN_1"/>
    <property type="match status" value="3"/>
</dbReference>
<evidence type="ECO:0000313" key="16">
    <source>
        <dbReference type="EnsemblMetazoa" id="CapteP100575"/>
    </source>
</evidence>
<gene>
    <name evidence="15" type="ORF">CAPTEDRAFT_100575</name>
</gene>
<dbReference type="InterPro" id="IPR050174">
    <property type="entry name" value="Protocadherin/Cadherin-CA"/>
</dbReference>
<feature type="domain" description="Cadherin" evidence="14">
    <location>
        <begin position="290"/>
        <end position="393"/>
    </location>
</feature>
<dbReference type="STRING" id="283909.R7U1R4"/>
<evidence type="ECO:0000256" key="10">
    <source>
        <dbReference type="ARBA" id="ARBA00023136"/>
    </source>
</evidence>
<reference evidence="15 17" key="2">
    <citation type="journal article" date="2013" name="Nature">
        <title>Insights into bilaterian evolution from three spiralian genomes.</title>
        <authorList>
            <person name="Simakov O."/>
            <person name="Marletaz F."/>
            <person name="Cho S.J."/>
            <person name="Edsinger-Gonzales E."/>
            <person name="Havlak P."/>
            <person name="Hellsten U."/>
            <person name="Kuo D.H."/>
            <person name="Larsson T."/>
            <person name="Lv J."/>
            <person name="Arendt D."/>
            <person name="Savage R."/>
            <person name="Osoegawa K."/>
            <person name="de Jong P."/>
            <person name="Grimwood J."/>
            <person name="Chapman J.A."/>
            <person name="Shapiro H."/>
            <person name="Aerts A."/>
            <person name="Otillar R.P."/>
            <person name="Terry A.Y."/>
            <person name="Boore J.L."/>
            <person name="Grigoriev I.V."/>
            <person name="Lindberg D.R."/>
            <person name="Seaver E.C."/>
            <person name="Weisblat D.A."/>
            <person name="Putnam N.H."/>
            <person name="Rokhsar D.S."/>
        </authorList>
    </citation>
    <scope>NUCLEOTIDE SEQUENCE</scope>
    <source>
        <strain evidence="15 17">I ESC-2004</strain>
    </source>
</reference>
<keyword evidence="4" id="KW-0479">Metal-binding</keyword>
<dbReference type="FunFam" id="2.60.40.60:FF:000127">
    <property type="entry name" value="Protocadherin beta 1"/>
    <property type="match status" value="1"/>
</dbReference>
<dbReference type="EMBL" id="AMQN01001849">
    <property type="status" value="NOT_ANNOTATED_CDS"/>
    <property type="molecule type" value="Genomic_DNA"/>
</dbReference>
<dbReference type="AlphaFoldDB" id="R7U1R4"/>
<feature type="domain" description="Cadherin" evidence="14">
    <location>
        <begin position="178"/>
        <end position="285"/>
    </location>
</feature>
<dbReference type="PANTHER" id="PTHR24028">
    <property type="entry name" value="CADHERIN-87A"/>
    <property type="match status" value="1"/>
</dbReference>
<feature type="non-terminal residue" evidence="15">
    <location>
        <position position="1"/>
    </location>
</feature>
<evidence type="ECO:0000256" key="3">
    <source>
        <dbReference type="ARBA" id="ARBA00022692"/>
    </source>
</evidence>
<reference evidence="17" key="1">
    <citation type="submission" date="2012-12" db="EMBL/GenBank/DDBJ databases">
        <authorList>
            <person name="Hellsten U."/>
            <person name="Grimwood J."/>
            <person name="Chapman J.A."/>
            <person name="Shapiro H."/>
            <person name="Aerts A."/>
            <person name="Otillar R.P."/>
            <person name="Terry A.Y."/>
            <person name="Boore J.L."/>
            <person name="Simakov O."/>
            <person name="Marletaz F."/>
            <person name="Cho S.-J."/>
            <person name="Edsinger-Gonzales E."/>
            <person name="Havlak P."/>
            <person name="Kuo D.-H."/>
            <person name="Larsson T."/>
            <person name="Lv J."/>
            <person name="Arendt D."/>
            <person name="Savage R."/>
            <person name="Osoegawa K."/>
            <person name="de Jong P."/>
            <person name="Lindberg D.R."/>
            <person name="Seaver E.C."/>
            <person name="Weisblat D.A."/>
            <person name="Putnam N.H."/>
            <person name="Grigoriev I.V."/>
            <person name="Rokhsar D.S."/>
        </authorList>
    </citation>
    <scope>NUCLEOTIDE SEQUENCE</scope>
    <source>
        <strain evidence="17">I ESC-2004</strain>
    </source>
</reference>
<feature type="domain" description="Cadherin" evidence="14">
    <location>
        <begin position="610"/>
        <end position="704"/>
    </location>
</feature>
<dbReference type="FunFam" id="2.60.40.60:FF:000020">
    <property type="entry name" value="Dachsous cadherin-related 1b"/>
    <property type="match status" value="1"/>
</dbReference>
<feature type="domain" description="Cadherin" evidence="14">
    <location>
        <begin position="62"/>
        <end position="177"/>
    </location>
</feature>
<evidence type="ECO:0000256" key="6">
    <source>
        <dbReference type="ARBA" id="ARBA00022737"/>
    </source>
</evidence>
<dbReference type="FunFam" id="2.60.40.60:FF:000092">
    <property type="entry name" value="Protocadherin 8"/>
    <property type="match status" value="1"/>
</dbReference>
<dbReference type="EnsemblMetazoa" id="CapteT100575">
    <property type="protein sequence ID" value="CapteP100575"/>
    <property type="gene ID" value="CapteG100575"/>
</dbReference>